<comment type="caution">
    <text evidence="2">The sequence shown here is derived from an EMBL/GenBank/DDBJ whole genome shotgun (WGS) entry which is preliminary data.</text>
</comment>
<reference evidence="2 3" key="1">
    <citation type="journal article" date="2015" name="Genome Announc.">
        <title>Expanding the biotechnology potential of lactobacilli through comparative genomics of 213 strains and associated genera.</title>
        <authorList>
            <person name="Sun Z."/>
            <person name="Harris H.M."/>
            <person name="McCann A."/>
            <person name="Guo C."/>
            <person name="Argimon S."/>
            <person name="Zhang W."/>
            <person name="Yang X."/>
            <person name="Jeffery I.B."/>
            <person name="Cooney J.C."/>
            <person name="Kagawa T.F."/>
            <person name="Liu W."/>
            <person name="Song Y."/>
            <person name="Salvetti E."/>
            <person name="Wrobel A."/>
            <person name="Rasinkangas P."/>
            <person name="Parkhill J."/>
            <person name="Rea M.C."/>
            <person name="O'Sullivan O."/>
            <person name="Ritari J."/>
            <person name="Douillard F.P."/>
            <person name="Paul Ross R."/>
            <person name="Yang R."/>
            <person name="Briner A.E."/>
            <person name="Felis G.E."/>
            <person name="de Vos W.M."/>
            <person name="Barrangou R."/>
            <person name="Klaenhammer T.R."/>
            <person name="Caufield P.W."/>
            <person name="Cui Y."/>
            <person name="Zhang H."/>
            <person name="O'Toole P.W."/>
        </authorList>
    </citation>
    <scope>NUCLEOTIDE SEQUENCE [LARGE SCALE GENOMIC DNA]</scope>
    <source>
        <strain evidence="2 3">DSM 22467</strain>
    </source>
</reference>
<name>A0A0R2M1U1_9LACO</name>
<evidence type="ECO:0000313" key="3">
    <source>
        <dbReference type="Proteomes" id="UP000051906"/>
    </source>
</evidence>
<evidence type="ECO:0000313" key="2">
    <source>
        <dbReference type="EMBL" id="KRO04739.1"/>
    </source>
</evidence>
<dbReference type="EMBL" id="JQCA01000025">
    <property type="protein sequence ID" value="KRO04739.1"/>
    <property type="molecule type" value="Genomic_DNA"/>
</dbReference>
<dbReference type="SUPFAM" id="SSF63825">
    <property type="entry name" value="YWTD domain"/>
    <property type="match status" value="1"/>
</dbReference>
<evidence type="ECO:0000256" key="1">
    <source>
        <dbReference type="SAM" id="SignalP"/>
    </source>
</evidence>
<dbReference type="STRING" id="616990.IV54_GL000916"/>
<keyword evidence="3" id="KW-1185">Reference proteome</keyword>
<dbReference type="AlphaFoldDB" id="A0A0R2M1U1"/>
<dbReference type="PATRIC" id="fig|616990.3.peg.989"/>
<dbReference type="Proteomes" id="UP000051906">
    <property type="component" value="Unassembled WGS sequence"/>
</dbReference>
<organism evidence="2 3">
    <name type="scientific">Levilactobacillus paucivorans</name>
    <dbReference type="NCBI Taxonomy" id="616990"/>
    <lineage>
        <taxon>Bacteria</taxon>
        <taxon>Bacillati</taxon>
        <taxon>Bacillota</taxon>
        <taxon>Bacilli</taxon>
        <taxon>Lactobacillales</taxon>
        <taxon>Lactobacillaceae</taxon>
        <taxon>Levilactobacillus</taxon>
    </lineage>
</organism>
<dbReference type="RefSeq" id="WP_057877751.1">
    <property type="nucleotide sequence ID" value="NZ_JQCA01000025.1"/>
</dbReference>
<sequence length="377" mass="41928">MKVSRVMWKALAMVLVTAAFAVIGMTPRSVQGAVRTKYALGNYEAKKIKLIKNKNYFVSRPRVYATSATYRSEGTFQTKPDVYHTVRGKRATLKTSLYLPVTVHHSGDWADPQSVVITPNGKTAYIAYLKSSGGTRGWIVKYDLNKIHRLLGGQTSNMDLLRRASNAYSKGRATSQQRKLLAGVHEGPTFDIGHCQSLAYNPKNKQLWFTKTTGKAGQYGDAVKVSLKTLKPTNTVAYRLVNKHGVRIAVNSNLTFDSQGRAYFSSYSGKHAVRIYQGTMSTKGVHFNLLMQSLANRPGQTHQAIAYNPHNDRLYLVSDDSLSSVPVKKLLKRRVKPKDVQASVFASHREFEGLSFAKNGQGYLAMNRGAELLKLSF</sequence>
<protein>
    <recommendedName>
        <fullName evidence="4">Extracellular protein</fullName>
    </recommendedName>
</protein>
<gene>
    <name evidence="2" type="ORF">IV54_GL000916</name>
</gene>
<proteinExistence type="predicted"/>
<feature type="signal peptide" evidence="1">
    <location>
        <begin position="1"/>
        <end position="21"/>
    </location>
</feature>
<accession>A0A0R2M1U1</accession>
<feature type="chain" id="PRO_5038397187" description="Extracellular protein" evidence="1">
    <location>
        <begin position="22"/>
        <end position="377"/>
    </location>
</feature>
<dbReference type="OrthoDB" id="2276332at2"/>
<dbReference type="InterPro" id="IPR015943">
    <property type="entry name" value="WD40/YVTN_repeat-like_dom_sf"/>
</dbReference>
<dbReference type="Gene3D" id="2.130.10.10">
    <property type="entry name" value="YVTN repeat-like/Quinoprotein amine dehydrogenase"/>
    <property type="match status" value="1"/>
</dbReference>
<evidence type="ECO:0008006" key="4">
    <source>
        <dbReference type="Google" id="ProtNLM"/>
    </source>
</evidence>
<keyword evidence="1" id="KW-0732">Signal</keyword>